<keyword evidence="12" id="KW-0963">Cytoplasm</keyword>
<dbReference type="Gene3D" id="6.10.250.550">
    <property type="match status" value="1"/>
</dbReference>
<dbReference type="Pfam" id="PF02272">
    <property type="entry name" value="DHHA1"/>
    <property type="match status" value="1"/>
</dbReference>
<dbReference type="SUPFAM" id="SSF55681">
    <property type="entry name" value="Class II aaRS and biotin synthetases"/>
    <property type="match status" value="1"/>
</dbReference>
<reference evidence="15 16" key="1">
    <citation type="submission" date="2016-10" db="EMBL/GenBank/DDBJ databases">
        <authorList>
            <person name="de Groot N.N."/>
        </authorList>
    </citation>
    <scope>NUCLEOTIDE SEQUENCE [LARGE SCALE GENOMIC DNA]</scope>
    <source>
        <strain evidence="15 16">DSM 14789</strain>
    </source>
</reference>
<dbReference type="Pfam" id="PF07973">
    <property type="entry name" value="tRNA_SAD"/>
    <property type="match status" value="1"/>
</dbReference>
<dbReference type="GO" id="GO:0000049">
    <property type="term" value="F:tRNA binding"/>
    <property type="evidence" value="ECO:0007669"/>
    <property type="project" value="UniProtKB-KW"/>
</dbReference>
<dbReference type="GO" id="GO:0045892">
    <property type="term" value="P:negative regulation of DNA-templated transcription"/>
    <property type="evidence" value="ECO:0007669"/>
    <property type="project" value="TreeGrafter"/>
</dbReference>
<evidence type="ECO:0000256" key="6">
    <source>
        <dbReference type="ARBA" id="ARBA00022741"/>
    </source>
</evidence>
<keyword evidence="10 12" id="KW-0648">Protein biosynthesis</keyword>
<dbReference type="RefSeq" id="WP_089727253.1">
    <property type="nucleotide sequence ID" value="NZ_FNGI01000003.1"/>
</dbReference>
<comment type="catalytic activity">
    <reaction evidence="12">
        <text>tRNA(Ala) + L-alanine + ATP = L-alanyl-tRNA(Ala) + AMP + diphosphate</text>
        <dbReference type="Rhea" id="RHEA:12540"/>
        <dbReference type="Rhea" id="RHEA-COMP:9657"/>
        <dbReference type="Rhea" id="RHEA-COMP:9923"/>
        <dbReference type="ChEBI" id="CHEBI:30616"/>
        <dbReference type="ChEBI" id="CHEBI:33019"/>
        <dbReference type="ChEBI" id="CHEBI:57972"/>
        <dbReference type="ChEBI" id="CHEBI:78442"/>
        <dbReference type="ChEBI" id="CHEBI:78497"/>
        <dbReference type="ChEBI" id="CHEBI:456215"/>
        <dbReference type="EC" id="6.1.1.7"/>
    </reaction>
</comment>
<comment type="similarity">
    <text evidence="2 12">Belongs to the class-II aminoacyl-tRNA synthetase family.</text>
</comment>
<accession>A0A1G9JQL4</accession>
<dbReference type="InterPro" id="IPR018164">
    <property type="entry name" value="Ala-tRNA-synth_IIc_N"/>
</dbReference>
<keyword evidence="3 12" id="KW-0820">tRNA-binding</keyword>
<dbReference type="EC" id="6.1.1.7" evidence="12"/>
<dbReference type="GO" id="GO:0006419">
    <property type="term" value="P:alanyl-tRNA aminoacylation"/>
    <property type="evidence" value="ECO:0007669"/>
    <property type="project" value="UniProtKB-UniRule"/>
</dbReference>
<evidence type="ECO:0000256" key="3">
    <source>
        <dbReference type="ARBA" id="ARBA00022555"/>
    </source>
</evidence>
<evidence type="ECO:0000256" key="4">
    <source>
        <dbReference type="ARBA" id="ARBA00022598"/>
    </source>
</evidence>
<name>A0A1G9JQL4_9GAMM</name>
<dbReference type="PROSITE" id="PS50860">
    <property type="entry name" value="AA_TRNA_LIGASE_II_ALA"/>
    <property type="match status" value="1"/>
</dbReference>
<feature type="binding site" evidence="12">
    <location>
        <position position="661"/>
    </location>
    <ligand>
        <name>Zn(2+)</name>
        <dbReference type="ChEBI" id="CHEBI:29105"/>
    </ligand>
</feature>
<evidence type="ECO:0000256" key="11">
    <source>
        <dbReference type="ARBA" id="ARBA00023146"/>
    </source>
</evidence>
<organism evidence="15 16">
    <name type="scientific">Modicisalibacter muralis</name>
    <dbReference type="NCBI Taxonomy" id="119000"/>
    <lineage>
        <taxon>Bacteria</taxon>
        <taxon>Pseudomonadati</taxon>
        <taxon>Pseudomonadota</taxon>
        <taxon>Gammaproteobacteria</taxon>
        <taxon>Oceanospirillales</taxon>
        <taxon>Halomonadaceae</taxon>
        <taxon>Modicisalibacter</taxon>
    </lineage>
</organism>
<dbReference type="HAMAP" id="MF_00036_B">
    <property type="entry name" value="Ala_tRNA_synth_B"/>
    <property type="match status" value="1"/>
</dbReference>
<dbReference type="InterPro" id="IPR009000">
    <property type="entry name" value="Transl_B-barrel_sf"/>
</dbReference>
<keyword evidence="13" id="KW-0175">Coiled coil</keyword>
<dbReference type="InterPro" id="IPR003156">
    <property type="entry name" value="DHHA1_dom"/>
</dbReference>
<dbReference type="AlphaFoldDB" id="A0A1G9JQL4"/>
<dbReference type="SUPFAM" id="SSF101353">
    <property type="entry name" value="Putative anticodon-binding domain of alanyl-tRNA synthetase (AlaRS)"/>
    <property type="match status" value="1"/>
</dbReference>
<dbReference type="Gene3D" id="3.30.54.20">
    <property type="match status" value="1"/>
</dbReference>
<keyword evidence="16" id="KW-1185">Reference proteome</keyword>
<dbReference type="InterPro" id="IPR023033">
    <property type="entry name" value="Ala_tRNA_ligase_euk/bac"/>
</dbReference>
<dbReference type="CDD" id="cd00673">
    <property type="entry name" value="AlaRS_core"/>
    <property type="match status" value="1"/>
</dbReference>
<comment type="function">
    <text evidence="12">Catalyzes the attachment of alanine to tRNA(Ala) in a two-step reaction: alanine is first activated by ATP to form Ala-AMP and then transferred to the acceptor end of tRNA(Ala). Also edits incorrectly charged Ser-tRNA(Ala) and Gly-tRNA(Ala) via its editing domain.</text>
</comment>
<dbReference type="Gene3D" id="2.40.30.130">
    <property type="match status" value="1"/>
</dbReference>
<dbReference type="Pfam" id="PF01411">
    <property type="entry name" value="tRNA-synt_2c"/>
    <property type="match status" value="1"/>
</dbReference>
<dbReference type="GO" id="GO:0004813">
    <property type="term" value="F:alanine-tRNA ligase activity"/>
    <property type="evidence" value="ECO:0007669"/>
    <property type="project" value="UniProtKB-UniRule"/>
</dbReference>
<evidence type="ECO:0000256" key="9">
    <source>
        <dbReference type="ARBA" id="ARBA00022884"/>
    </source>
</evidence>
<keyword evidence="5 12" id="KW-0479">Metal-binding</keyword>
<dbReference type="InterPro" id="IPR012947">
    <property type="entry name" value="tRNA_SAD"/>
</dbReference>
<gene>
    <name evidence="12" type="primary">alaS</name>
    <name evidence="15" type="ORF">SAMN05661010_01567</name>
</gene>
<evidence type="ECO:0000256" key="1">
    <source>
        <dbReference type="ARBA" id="ARBA00004496"/>
    </source>
</evidence>
<feature type="binding site" evidence="12">
    <location>
        <position position="657"/>
    </location>
    <ligand>
        <name>Zn(2+)</name>
        <dbReference type="ChEBI" id="CHEBI:29105"/>
    </ligand>
</feature>
<proteinExistence type="inferred from homology"/>
<dbReference type="GO" id="GO:0008270">
    <property type="term" value="F:zinc ion binding"/>
    <property type="evidence" value="ECO:0007669"/>
    <property type="project" value="UniProtKB-UniRule"/>
</dbReference>
<keyword evidence="6 12" id="KW-0547">Nucleotide-binding</keyword>
<dbReference type="GO" id="GO:0005829">
    <property type="term" value="C:cytosol"/>
    <property type="evidence" value="ECO:0007669"/>
    <property type="project" value="TreeGrafter"/>
</dbReference>
<evidence type="ECO:0000313" key="15">
    <source>
        <dbReference type="EMBL" id="SDL39505.1"/>
    </source>
</evidence>
<dbReference type="GO" id="GO:0002161">
    <property type="term" value="F:aminoacyl-tRNA deacylase activity"/>
    <property type="evidence" value="ECO:0007669"/>
    <property type="project" value="TreeGrafter"/>
</dbReference>
<evidence type="ECO:0000256" key="2">
    <source>
        <dbReference type="ARBA" id="ARBA00008226"/>
    </source>
</evidence>
<dbReference type="SUPFAM" id="SSF50447">
    <property type="entry name" value="Translation proteins"/>
    <property type="match status" value="1"/>
</dbReference>
<dbReference type="InterPro" id="IPR018163">
    <property type="entry name" value="Thr/Ala-tRNA-synth_IIc_edit"/>
</dbReference>
<dbReference type="Proteomes" id="UP000198654">
    <property type="component" value="Unassembled WGS sequence"/>
</dbReference>
<evidence type="ECO:0000313" key="16">
    <source>
        <dbReference type="Proteomes" id="UP000198654"/>
    </source>
</evidence>
<dbReference type="InterPro" id="IPR018162">
    <property type="entry name" value="Ala-tRNA-ligase_IIc_anticod-bd"/>
</dbReference>
<evidence type="ECO:0000259" key="14">
    <source>
        <dbReference type="PROSITE" id="PS50860"/>
    </source>
</evidence>
<comment type="subcellular location">
    <subcellularLocation>
        <location evidence="1 12">Cytoplasm</location>
    </subcellularLocation>
</comment>
<dbReference type="SUPFAM" id="SSF55186">
    <property type="entry name" value="ThrRS/AlaRS common domain"/>
    <property type="match status" value="1"/>
</dbReference>
<keyword evidence="4 12" id="KW-0436">Ligase</keyword>
<feature type="domain" description="Alanyl-transfer RNA synthetases family profile" evidence="14">
    <location>
        <begin position="1"/>
        <end position="700"/>
    </location>
</feature>
<feature type="coiled-coil region" evidence="13">
    <location>
        <begin position="716"/>
        <end position="750"/>
    </location>
</feature>
<dbReference type="FunFam" id="3.10.310.40:FF:000001">
    <property type="entry name" value="Alanine--tRNA ligase"/>
    <property type="match status" value="1"/>
</dbReference>
<dbReference type="InterPro" id="IPR050058">
    <property type="entry name" value="Ala-tRNA_ligase"/>
</dbReference>
<dbReference type="Gene3D" id="3.10.310.40">
    <property type="match status" value="1"/>
</dbReference>
<dbReference type="FunFam" id="2.40.30.130:FF:000001">
    <property type="entry name" value="Alanine--tRNA ligase"/>
    <property type="match status" value="1"/>
</dbReference>
<dbReference type="EMBL" id="FNGI01000003">
    <property type="protein sequence ID" value="SDL39505.1"/>
    <property type="molecule type" value="Genomic_DNA"/>
</dbReference>
<dbReference type="STRING" id="119000.SAMN05661010_01567"/>
<feature type="binding site" evidence="12">
    <location>
        <position position="553"/>
    </location>
    <ligand>
        <name>Zn(2+)</name>
        <dbReference type="ChEBI" id="CHEBI:29105"/>
    </ligand>
</feature>
<evidence type="ECO:0000256" key="8">
    <source>
        <dbReference type="ARBA" id="ARBA00022840"/>
    </source>
</evidence>
<dbReference type="FunFam" id="3.30.54.20:FF:000001">
    <property type="entry name" value="Alanine--tRNA ligase"/>
    <property type="match status" value="1"/>
</dbReference>
<dbReference type="PANTHER" id="PTHR11777:SF9">
    <property type="entry name" value="ALANINE--TRNA LIGASE, CYTOPLASMIC"/>
    <property type="match status" value="1"/>
</dbReference>
<dbReference type="InterPro" id="IPR002318">
    <property type="entry name" value="Ala-tRNA-lgiase_IIc"/>
</dbReference>
<evidence type="ECO:0000256" key="5">
    <source>
        <dbReference type="ARBA" id="ARBA00022723"/>
    </source>
</evidence>
<dbReference type="FunFam" id="3.30.930.10:FF:000004">
    <property type="entry name" value="Alanine--tRNA ligase"/>
    <property type="match status" value="1"/>
</dbReference>
<dbReference type="FunFam" id="3.30.980.10:FF:000004">
    <property type="entry name" value="Alanine--tRNA ligase, cytoplasmic"/>
    <property type="match status" value="1"/>
</dbReference>
<dbReference type="NCBIfam" id="TIGR00344">
    <property type="entry name" value="alaS"/>
    <property type="match status" value="1"/>
</dbReference>
<dbReference type="OrthoDB" id="9803884at2"/>
<sequence>MKSADIRQAFLTFFEEQGHTIVPSSSLVPGNDPTLLFTNAGMVPFKDVFLGRDPRPYVRATSAQRCVRAGGKHNDLDNVGYTARHHTFFEMLGNFSFGDYFKRDAIRLAWTFLTETLGLPREKLWVTVHISDDEAERIWKDEIGIDPERFSKLDEDNFWQMGDTGPCGPCSEIFFDHGPEVFGGPPGSPDEDGDRYIEIWNLVFMQFDRDAAGNLNPLPKPSIDTGMGLERVAAVLQGVHSNYQIDLFENLLEAAAGVIGHDDIATPSLRVIADHIRSCAFLIVDGVLPSNEGRGYVLRRIIRRAVRHGHKLGAREPFFHKLVAALDAEMGEAYPELHKACGHIEKVLLKEEEQFARTLDHGMGLLEAALGELDGEVLAGETVFKLYDTYGFPFDLTADICRERGVTLDELGFQRALEAQRERARAASQFGADYTASLELEGETTFTGYQRLEDEARVTALVDESGNALVELDEGAKGVVVLDRTPFYGESGGQVGDTGYLEADGVRFQVTDTQKQGGHHLHHGVVIEGRLRVGSSITTRVDASLRVATMRNHSATHLLHEALKRVLGGHVQQKGSLVSAERLRFDFSHFEALTREQLAEVEAIVNQQILLNADTRIQQMTLDEAKAKGAAALFEAKYSDSVRVLTIGADDFSIELCGGTHVARSGDIGCLHILAETGIAAGVRRIEAVTGEGALDYFRDQEARLLRIGERLKAKPEQLEERVESLVERNRGLEKEIERLKAKLTSAAGSDMLTETREVAGVKVLAKQVEGVSGKELRGLLDQLKNKLGSGILVLGVADGDKVSLIAGVTDDLTARVRAGDLVNHVAAQVGGKGGGRADMAQAGGNDAQALPVALASVPAWLEGQLG</sequence>
<dbReference type="GO" id="GO:0005524">
    <property type="term" value="F:ATP binding"/>
    <property type="evidence" value="ECO:0007669"/>
    <property type="project" value="UniProtKB-UniRule"/>
</dbReference>
<keyword evidence="7 12" id="KW-0862">Zinc</keyword>
<protein>
    <recommendedName>
        <fullName evidence="12">Alanine--tRNA ligase</fullName>
        <ecNumber evidence="12">6.1.1.7</ecNumber>
    </recommendedName>
    <alternativeName>
        <fullName evidence="12">Alanyl-tRNA synthetase</fullName>
        <shortName evidence="12">AlaRS</shortName>
    </alternativeName>
</protein>
<evidence type="ECO:0000256" key="10">
    <source>
        <dbReference type="ARBA" id="ARBA00022917"/>
    </source>
</evidence>
<dbReference type="InterPro" id="IPR045864">
    <property type="entry name" value="aa-tRNA-synth_II/BPL/LPL"/>
</dbReference>
<evidence type="ECO:0000256" key="12">
    <source>
        <dbReference type="HAMAP-Rule" id="MF_00036"/>
    </source>
</evidence>
<dbReference type="InterPro" id="IPR018165">
    <property type="entry name" value="Ala-tRNA-synth_IIc_core"/>
</dbReference>
<feature type="binding site" evidence="12">
    <location>
        <position position="557"/>
    </location>
    <ligand>
        <name>Zn(2+)</name>
        <dbReference type="ChEBI" id="CHEBI:29105"/>
    </ligand>
</feature>
<dbReference type="PANTHER" id="PTHR11777">
    <property type="entry name" value="ALANYL-TRNA SYNTHETASE"/>
    <property type="match status" value="1"/>
</dbReference>
<evidence type="ECO:0000256" key="13">
    <source>
        <dbReference type="SAM" id="Coils"/>
    </source>
</evidence>
<dbReference type="Gene3D" id="3.30.980.10">
    <property type="entry name" value="Threonyl-trna Synthetase, Chain A, domain 2"/>
    <property type="match status" value="1"/>
</dbReference>
<dbReference type="PRINTS" id="PR00980">
    <property type="entry name" value="TRNASYNTHALA"/>
</dbReference>
<dbReference type="SMART" id="SM00863">
    <property type="entry name" value="tRNA_SAD"/>
    <property type="match status" value="1"/>
</dbReference>
<keyword evidence="8 12" id="KW-0067">ATP-binding</keyword>
<comment type="cofactor">
    <cofactor evidence="12">
        <name>Zn(2+)</name>
        <dbReference type="ChEBI" id="CHEBI:29105"/>
    </cofactor>
    <text evidence="12">Binds 1 zinc ion per subunit.</text>
</comment>
<keyword evidence="11 12" id="KW-0030">Aminoacyl-tRNA synthetase</keyword>
<dbReference type="Gene3D" id="3.30.930.10">
    <property type="entry name" value="Bira Bifunctional Protein, Domain 2"/>
    <property type="match status" value="1"/>
</dbReference>
<evidence type="ECO:0000256" key="7">
    <source>
        <dbReference type="ARBA" id="ARBA00022833"/>
    </source>
</evidence>
<keyword evidence="9 12" id="KW-0694">RNA-binding</keyword>
<comment type="domain">
    <text evidence="12">Consists of three domains; the N-terminal catalytic domain, the editing domain and the C-terminal C-Ala domain. The editing domain removes incorrectly charged amino acids, while the C-Ala domain, along with tRNA(Ala), serves as a bridge to cooperatively bring together the editing and aminoacylation centers thus stimulating deacylation of misacylated tRNAs.</text>
</comment>